<dbReference type="Pfam" id="PF00563">
    <property type="entry name" value="EAL"/>
    <property type="match status" value="1"/>
</dbReference>
<dbReference type="PROSITE" id="PS50887">
    <property type="entry name" value="GGDEF"/>
    <property type="match status" value="1"/>
</dbReference>
<dbReference type="InterPro" id="IPR013655">
    <property type="entry name" value="PAS_fold_3"/>
</dbReference>
<dbReference type="InterPro" id="IPR029787">
    <property type="entry name" value="Nucleotide_cyclase"/>
</dbReference>
<dbReference type="SUPFAM" id="SSF55785">
    <property type="entry name" value="PYP-like sensor domain (PAS domain)"/>
    <property type="match status" value="1"/>
</dbReference>
<evidence type="ECO:0000259" key="3">
    <source>
        <dbReference type="PROSITE" id="PS50887"/>
    </source>
</evidence>
<feature type="domain" description="PAC" evidence="1">
    <location>
        <begin position="89"/>
        <end position="141"/>
    </location>
</feature>
<dbReference type="InterPro" id="IPR001633">
    <property type="entry name" value="EAL_dom"/>
</dbReference>
<dbReference type="SMART" id="SM00267">
    <property type="entry name" value="GGDEF"/>
    <property type="match status" value="1"/>
</dbReference>
<evidence type="ECO:0000259" key="2">
    <source>
        <dbReference type="PROSITE" id="PS50883"/>
    </source>
</evidence>
<dbReference type="EMBL" id="JACSNV010000006">
    <property type="protein sequence ID" value="MBM6877582.1"/>
    <property type="molecule type" value="Genomic_DNA"/>
</dbReference>
<evidence type="ECO:0000259" key="1">
    <source>
        <dbReference type="PROSITE" id="PS50113"/>
    </source>
</evidence>
<dbReference type="PROSITE" id="PS50113">
    <property type="entry name" value="PAC"/>
    <property type="match status" value="1"/>
</dbReference>
<proteinExistence type="predicted"/>
<keyword evidence="5" id="KW-1185">Reference proteome</keyword>
<dbReference type="PANTHER" id="PTHR33121">
    <property type="entry name" value="CYCLIC DI-GMP PHOSPHODIESTERASE PDEF"/>
    <property type="match status" value="1"/>
</dbReference>
<dbReference type="Pfam" id="PF08447">
    <property type="entry name" value="PAS_3"/>
    <property type="match status" value="1"/>
</dbReference>
<feature type="domain" description="GGDEF" evidence="3">
    <location>
        <begin position="156"/>
        <end position="280"/>
    </location>
</feature>
<dbReference type="InterPro" id="IPR000160">
    <property type="entry name" value="GGDEF_dom"/>
</dbReference>
<dbReference type="InterPro" id="IPR050706">
    <property type="entry name" value="Cyclic-di-GMP_PDE-like"/>
</dbReference>
<evidence type="ECO:0000313" key="5">
    <source>
        <dbReference type="Proteomes" id="UP000729290"/>
    </source>
</evidence>
<feature type="domain" description="EAL" evidence="2">
    <location>
        <begin position="289"/>
        <end position="544"/>
    </location>
</feature>
<dbReference type="Gene3D" id="3.30.70.270">
    <property type="match status" value="1"/>
</dbReference>
<dbReference type="PROSITE" id="PS50883">
    <property type="entry name" value="EAL"/>
    <property type="match status" value="1"/>
</dbReference>
<dbReference type="Gene3D" id="3.20.20.450">
    <property type="entry name" value="EAL domain"/>
    <property type="match status" value="1"/>
</dbReference>
<dbReference type="Pfam" id="PF00990">
    <property type="entry name" value="GGDEF"/>
    <property type="match status" value="1"/>
</dbReference>
<dbReference type="InterPro" id="IPR001610">
    <property type="entry name" value="PAC"/>
</dbReference>
<dbReference type="InterPro" id="IPR000700">
    <property type="entry name" value="PAS-assoc_C"/>
</dbReference>
<dbReference type="SMART" id="SM00086">
    <property type="entry name" value="PAC"/>
    <property type="match status" value="1"/>
</dbReference>
<comment type="caution">
    <text evidence="4">The sequence shown here is derived from an EMBL/GenBank/DDBJ whole genome shotgun (WGS) entry which is preliminary data.</text>
</comment>
<accession>A0ABS2G8S7</accession>
<dbReference type="SMART" id="SM00052">
    <property type="entry name" value="EAL"/>
    <property type="match status" value="1"/>
</dbReference>
<name>A0ABS2G8S7_9FIRM</name>
<dbReference type="SUPFAM" id="SSF141868">
    <property type="entry name" value="EAL domain-like"/>
    <property type="match status" value="1"/>
</dbReference>
<gene>
    <name evidence="4" type="ORF">H9X83_05350</name>
</gene>
<dbReference type="InterPro" id="IPR035919">
    <property type="entry name" value="EAL_sf"/>
</dbReference>
<dbReference type="SUPFAM" id="SSF55073">
    <property type="entry name" value="Nucleotide cyclase"/>
    <property type="match status" value="1"/>
</dbReference>
<sequence length="550" mass="63372">MVEMETVWEKPQLRQKILNQFGNSAGMCCQFYHFGEKIFCFSDNIGELTAEITDCSCSLEQWYQVIYESDRRRLQRYVDGLFHRTEEKYNFNYRLRNRKGQLVWVTSKGKCTFDEEGHPKYFLGFLVVPKERQDDDEKTRQAAFLQELNALHSQGEDGYLLMVNVDDLSQINLKYGREFGDGILRNLENSMGSAQSRFSRPFRNGHSSFCTLVTGTHREIVESYFRTLQQDMQAQCTLSRGCVSLQEFQVPSSELLVHYASSALDTAKLNGKNRLVFFHPEDYERRLAEIELQAELEEAVKENFSGFSLRYQPQVRSETFELAGAEALVRFHSPRRGMVLPAEFVPILERSGLMIPVGSWVLRTALAQCRVWREKLPSFRISVNMSYTQLRCPEIQAEVLSELRENDLPGSALTIEVTEGIELQEYGYLNAIFSAWKKEGIEISVDDFGTGYSSLGWLKKLEIDEIKIDRCFISGIQHSVYNLRLVSNIIEVAKSGFLRVCCEGVETMEELAALETLQPALYQGFYFSKPVPPEHFALNSLMQRFKEQCQ</sequence>
<dbReference type="Gene3D" id="3.30.450.20">
    <property type="entry name" value="PAS domain"/>
    <property type="match status" value="1"/>
</dbReference>
<dbReference type="Proteomes" id="UP000729290">
    <property type="component" value="Unassembled WGS sequence"/>
</dbReference>
<organism evidence="4 5">
    <name type="scientific">Anaerotignum lactatifermentans</name>
    <dbReference type="NCBI Taxonomy" id="160404"/>
    <lineage>
        <taxon>Bacteria</taxon>
        <taxon>Bacillati</taxon>
        <taxon>Bacillota</taxon>
        <taxon>Clostridia</taxon>
        <taxon>Lachnospirales</taxon>
        <taxon>Anaerotignaceae</taxon>
        <taxon>Anaerotignum</taxon>
    </lineage>
</organism>
<dbReference type="CDD" id="cd01948">
    <property type="entry name" value="EAL"/>
    <property type="match status" value="1"/>
</dbReference>
<protein>
    <submittedName>
        <fullName evidence="4">EAL domain-containing protein</fullName>
    </submittedName>
</protein>
<dbReference type="PANTHER" id="PTHR33121:SF70">
    <property type="entry name" value="SIGNALING PROTEIN YKOW"/>
    <property type="match status" value="1"/>
</dbReference>
<dbReference type="InterPro" id="IPR043128">
    <property type="entry name" value="Rev_trsase/Diguanyl_cyclase"/>
</dbReference>
<evidence type="ECO:0000313" key="4">
    <source>
        <dbReference type="EMBL" id="MBM6877582.1"/>
    </source>
</evidence>
<reference evidence="4 5" key="1">
    <citation type="journal article" date="2021" name="Sci. Rep.">
        <title>The distribution of antibiotic resistance genes in chicken gut microbiota commensals.</title>
        <authorList>
            <person name="Juricova H."/>
            <person name="Matiasovicova J."/>
            <person name="Kubasova T."/>
            <person name="Cejkova D."/>
            <person name="Rychlik I."/>
        </authorList>
    </citation>
    <scope>NUCLEOTIDE SEQUENCE [LARGE SCALE GENOMIC DNA]</scope>
    <source>
        <strain evidence="4 5">An431b</strain>
    </source>
</reference>
<dbReference type="InterPro" id="IPR035965">
    <property type="entry name" value="PAS-like_dom_sf"/>
</dbReference>